<proteinExistence type="predicted"/>
<evidence type="ECO:0000313" key="1">
    <source>
        <dbReference type="EMBL" id="KAI3700528.1"/>
    </source>
</evidence>
<gene>
    <name evidence="1" type="ORF">L2E82_45159</name>
</gene>
<dbReference type="EMBL" id="CM042016">
    <property type="protein sequence ID" value="KAI3700528.1"/>
    <property type="molecule type" value="Genomic_DNA"/>
</dbReference>
<organism evidence="1 2">
    <name type="scientific">Cichorium intybus</name>
    <name type="common">Chicory</name>
    <dbReference type="NCBI Taxonomy" id="13427"/>
    <lineage>
        <taxon>Eukaryota</taxon>
        <taxon>Viridiplantae</taxon>
        <taxon>Streptophyta</taxon>
        <taxon>Embryophyta</taxon>
        <taxon>Tracheophyta</taxon>
        <taxon>Spermatophyta</taxon>
        <taxon>Magnoliopsida</taxon>
        <taxon>eudicotyledons</taxon>
        <taxon>Gunneridae</taxon>
        <taxon>Pentapetalae</taxon>
        <taxon>asterids</taxon>
        <taxon>campanulids</taxon>
        <taxon>Asterales</taxon>
        <taxon>Asteraceae</taxon>
        <taxon>Cichorioideae</taxon>
        <taxon>Cichorieae</taxon>
        <taxon>Cichoriinae</taxon>
        <taxon>Cichorium</taxon>
    </lineage>
</organism>
<reference evidence="2" key="1">
    <citation type="journal article" date="2022" name="Mol. Ecol. Resour.">
        <title>The genomes of chicory, endive, great burdock and yacon provide insights into Asteraceae palaeo-polyploidization history and plant inulin production.</title>
        <authorList>
            <person name="Fan W."/>
            <person name="Wang S."/>
            <person name="Wang H."/>
            <person name="Wang A."/>
            <person name="Jiang F."/>
            <person name="Liu H."/>
            <person name="Zhao H."/>
            <person name="Xu D."/>
            <person name="Zhang Y."/>
        </authorList>
    </citation>
    <scope>NUCLEOTIDE SEQUENCE [LARGE SCALE GENOMIC DNA]</scope>
    <source>
        <strain evidence="2">cv. Punajuju</strain>
    </source>
</reference>
<comment type="caution">
    <text evidence="1">The sequence shown here is derived from an EMBL/GenBank/DDBJ whole genome shotgun (WGS) entry which is preliminary data.</text>
</comment>
<protein>
    <submittedName>
        <fullName evidence="1">Uncharacterized protein</fullName>
    </submittedName>
</protein>
<evidence type="ECO:0000313" key="2">
    <source>
        <dbReference type="Proteomes" id="UP001055811"/>
    </source>
</evidence>
<name>A0ACB8ZSC6_CICIN</name>
<keyword evidence="2" id="KW-1185">Reference proteome</keyword>
<accession>A0ACB8ZSC6</accession>
<sequence length="123" mass="13883">MLLDHGERILSSATSIFKTRGVKISVKVAGIHRHYGRRYGYLPIAQMLARHGAVFNFTCIKNQDARPRTATYAQCSKRLNDRLSVSCYFTTSPRLKILGSPCFIDSGSRYLHDWSGQMRNSVG</sequence>
<reference evidence="1 2" key="2">
    <citation type="journal article" date="2022" name="Mol. Ecol. Resour.">
        <title>The genomes of chicory, endive, great burdock and yacon provide insights into Asteraceae paleo-polyploidization history and plant inulin production.</title>
        <authorList>
            <person name="Fan W."/>
            <person name="Wang S."/>
            <person name="Wang H."/>
            <person name="Wang A."/>
            <person name="Jiang F."/>
            <person name="Liu H."/>
            <person name="Zhao H."/>
            <person name="Xu D."/>
            <person name="Zhang Y."/>
        </authorList>
    </citation>
    <scope>NUCLEOTIDE SEQUENCE [LARGE SCALE GENOMIC DNA]</scope>
    <source>
        <strain evidence="2">cv. Punajuju</strain>
        <tissue evidence="1">Leaves</tissue>
    </source>
</reference>
<dbReference type="Proteomes" id="UP001055811">
    <property type="component" value="Linkage Group LG08"/>
</dbReference>